<evidence type="ECO:0000256" key="6">
    <source>
        <dbReference type="SAM" id="Phobius"/>
    </source>
</evidence>
<feature type="transmembrane region" description="Helical" evidence="6">
    <location>
        <begin position="252"/>
        <end position="270"/>
    </location>
</feature>
<dbReference type="PANTHER" id="PTHR23501:SF197">
    <property type="entry name" value="COMD"/>
    <property type="match status" value="1"/>
</dbReference>
<dbReference type="GO" id="GO:0005886">
    <property type="term" value="C:plasma membrane"/>
    <property type="evidence" value="ECO:0007669"/>
    <property type="project" value="UniProtKB-SubCell"/>
</dbReference>
<feature type="transmembrane region" description="Helical" evidence="6">
    <location>
        <begin position="26"/>
        <end position="50"/>
    </location>
</feature>
<dbReference type="Pfam" id="PF07690">
    <property type="entry name" value="MFS_1"/>
    <property type="match status" value="1"/>
</dbReference>
<organism evidence="8 9">
    <name type="scientific">Virgisporangium aurantiacum</name>
    <dbReference type="NCBI Taxonomy" id="175570"/>
    <lineage>
        <taxon>Bacteria</taxon>
        <taxon>Bacillati</taxon>
        <taxon>Actinomycetota</taxon>
        <taxon>Actinomycetes</taxon>
        <taxon>Micromonosporales</taxon>
        <taxon>Micromonosporaceae</taxon>
        <taxon>Virgisporangium</taxon>
    </lineage>
</organism>
<keyword evidence="3 6" id="KW-1133">Transmembrane helix</keyword>
<dbReference type="Gene3D" id="1.20.1250.20">
    <property type="entry name" value="MFS general substrate transporter like domains"/>
    <property type="match status" value="1"/>
</dbReference>
<dbReference type="SUPFAM" id="SSF103473">
    <property type="entry name" value="MFS general substrate transporter"/>
    <property type="match status" value="1"/>
</dbReference>
<reference evidence="8" key="1">
    <citation type="submission" date="2021-01" db="EMBL/GenBank/DDBJ databases">
        <title>Whole genome shotgun sequence of Virgisporangium aurantiacum NBRC 16421.</title>
        <authorList>
            <person name="Komaki H."/>
            <person name="Tamura T."/>
        </authorList>
    </citation>
    <scope>NUCLEOTIDE SEQUENCE</scope>
    <source>
        <strain evidence="8">NBRC 16421</strain>
    </source>
</reference>
<feature type="transmembrane region" description="Helical" evidence="6">
    <location>
        <begin position="215"/>
        <end position="232"/>
    </location>
</feature>
<feature type="domain" description="Major facilitator superfamily (MFS) profile" evidence="7">
    <location>
        <begin position="27"/>
        <end position="482"/>
    </location>
</feature>
<sequence>MSHTVSGPPVTLRDRFGALPHRSQRLLIGATLVVACLSLLDATVIGTAIPRIVAQLGGDPRSFSWVVTGFLLTSTVSMPLYGRYSDIHGRRPVMLLALTVFLAGSVLCATATSMTALAAFRALQGVGAGGLMTVGMALMFDAFPWTSLARLQTAMGTMMAAAFIGGPYLGGLLTDLAGWRSVFLVNLAVGVPAMVVIAALLPGHRDPDRPTGRPDLAGMLLLVAGLTLLLFGLTVKGQPDPAGRLPAWSDPAVAGCLAAAALLLATFLVVETRAGVPILPLAAFRRRTYSAALVAGLFFSVAMFPAALMLPLYFQSARGTSASMSGILMLPLLVGLVVSNRVCAPLVWRPGWARRTVLAGAVLLGAGTVPLAFTDADSPLWTLGVCSALLGLGVGPSMAGTAIIAQNSAPPDAVGTAMSSSNLLKAVGQVAGLAVAQTILAHVLSVSGPQALARAVTTAIVWVGGVGALGTLISALLIENLPMRRTGPPGPGGGGPGGGGPGGGPGGPGRGPVPRRPT</sequence>
<feature type="transmembrane region" description="Helical" evidence="6">
    <location>
        <begin position="356"/>
        <end position="374"/>
    </location>
</feature>
<feature type="transmembrane region" description="Helical" evidence="6">
    <location>
        <begin position="326"/>
        <end position="344"/>
    </location>
</feature>
<feature type="transmembrane region" description="Helical" evidence="6">
    <location>
        <begin position="426"/>
        <end position="447"/>
    </location>
</feature>
<comment type="caution">
    <text evidence="8">The sequence shown here is derived from an EMBL/GenBank/DDBJ whole genome shotgun (WGS) entry which is preliminary data.</text>
</comment>
<accession>A0A8J3ZFJ2</accession>
<feature type="transmembrane region" description="Helical" evidence="6">
    <location>
        <begin position="459"/>
        <end position="478"/>
    </location>
</feature>
<evidence type="ECO:0000313" key="8">
    <source>
        <dbReference type="EMBL" id="GIJ60413.1"/>
    </source>
</evidence>
<dbReference type="EMBL" id="BOPG01000054">
    <property type="protein sequence ID" value="GIJ60413.1"/>
    <property type="molecule type" value="Genomic_DNA"/>
</dbReference>
<dbReference type="AlphaFoldDB" id="A0A8J3ZFJ2"/>
<feature type="transmembrane region" description="Helical" evidence="6">
    <location>
        <begin position="62"/>
        <end position="81"/>
    </location>
</feature>
<evidence type="ECO:0000256" key="1">
    <source>
        <dbReference type="ARBA" id="ARBA00004651"/>
    </source>
</evidence>
<evidence type="ECO:0000256" key="3">
    <source>
        <dbReference type="ARBA" id="ARBA00022989"/>
    </source>
</evidence>
<evidence type="ECO:0000259" key="7">
    <source>
        <dbReference type="PROSITE" id="PS50850"/>
    </source>
</evidence>
<dbReference type="Gene3D" id="1.20.1720.10">
    <property type="entry name" value="Multidrug resistance protein D"/>
    <property type="match status" value="1"/>
</dbReference>
<comment type="subcellular location">
    <subcellularLocation>
        <location evidence="1">Cell membrane</location>
        <topology evidence="1">Multi-pass membrane protein</topology>
    </subcellularLocation>
</comment>
<dbReference type="Proteomes" id="UP000612585">
    <property type="component" value="Unassembled WGS sequence"/>
</dbReference>
<dbReference type="InterPro" id="IPR036259">
    <property type="entry name" value="MFS_trans_sf"/>
</dbReference>
<evidence type="ECO:0000256" key="4">
    <source>
        <dbReference type="ARBA" id="ARBA00023136"/>
    </source>
</evidence>
<evidence type="ECO:0000256" key="2">
    <source>
        <dbReference type="ARBA" id="ARBA00022692"/>
    </source>
</evidence>
<feature type="transmembrane region" description="Helical" evidence="6">
    <location>
        <begin position="151"/>
        <end position="170"/>
    </location>
</feature>
<dbReference type="PANTHER" id="PTHR23501">
    <property type="entry name" value="MAJOR FACILITATOR SUPERFAMILY"/>
    <property type="match status" value="1"/>
</dbReference>
<feature type="transmembrane region" description="Helical" evidence="6">
    <location>
        <begin position="182"/>
        <end position="203"/>
    </location>
</feature>
<feature type="region of interest" description="Disordered" evidence="5">
    <location>
        <begin position="484"/>
        <end position="518"/>
    </location>
</feature>
<dbReference type="InterPro" id="IPR020846">
    <property type="entry name" value="MFS_dom"/>
</dbReference>
<protein>
    <submittedName>
        <fullName evidence="8">MFS transporter</fullName>
    </submittedName>
</protein>
<feature type="transmembrane region" description="Helical" evidence="6">
    <location>
        <begin position="118"/>
        <end position="139"/>
    </location>
</feature>
<feature type="transmembrane region" description="Helical" evidence="6">
    <location>
        <begin position="380"/>
        <end position="405"/>
    </location>
</feature>
<evidence type="ECO:0000313" key="9">
    <source>
        <dbReference type="Proteomes" id="UP000612585"/>
    </source>
</evidence>
<dbReference type="GO" id="GO:0022857">
    <property type="term" value="F:transmembrane transporter activity"/>
    <property type="evidence" value="ECO:0007669"/>
    <property type="project" value="InterPro"/>
</dbReference>
<feature type="compositionally biased region" description="Gly residues" evidence="5">
    <location>
        <begin position="492"/>
        <end position="510"/>
    </location>
</feature>
<proteinExistence type="predicted"/>
<keyword evidence="4 6" id="KW-0472">Membrane</keyword>
<dbReference type="RefSeq" id="WP_204004692.1">
    <property type="nucleotide sequence ID" value="NZ_BOPG01000054.1"/>
</dbReference>
<feature type="transmembrane region" description="Helical" evidence="6">
    <location>
        <begin position="291"/>
        <end position="314"/>
    </location>
</feature>
<name>A0A8J3ZFJ2_9ACTN</name>
<evidence type="ECO:0000256" key="5">
    <source>
        <dbReference type="SAM" id="MobiDB-lite"/>
    </source>
</evidence>
<keyword evidence="9" id="KW-1185">Reference proteome</keyword>
<gene>
    <name evidence="8" type="ORF">Vau01_079290</name>
</gene>
<dbReference type="PROSITE" id="PS50850">
    <property type="entry name" value="MFS"/>
    <property type="match status" value="1"/>
</dbReference>
<dbReference type="InterPro" id="IPR011701">
    <property type="entry name" value="MFS"/>
</dbReference>
<keyword evidence="2 6" id="KW-0812">Transmembrane</keyword>
<feature type="transmembrane region" description="Helical" evidence="6">
    <location>
        <begin position="93"/>
        <end position="112"/>
    </location>
</feature>